<feature type="compositionally biased region" description="Basic and acidic residues" evidence="4">
    <location>
        <begin position="229"/>
        <end position="239"/>
    </location>
</feature>
<keyword evidence="3" id="KW-0786">Thiamine pyrophosphate</keyword>
<dbReference type="AlphaFoldDB" id="A0AAN9PYR2"/>
<name>A0AAN9PYR2_CLITE</name>
<evidence type="ECO:0000256" key="2">
    <source>
        <dbReference type="ARBA" id="ARBA00023002"/>
    </source>
</evidence>
<dbReference type="PANTHER" id="PTHR11516">
    <property type="entry name" value="PYRUVATE DEHYDROGENASE E1 COMPONENT, ALPHA SUBUNIT BACTERIAL AND ORGANELLAR"/>
    <property type="match status" value="1"/>
</dbReference>
<evidence type="ECO:0000313" key="7">
    <source>
        <dbReference type="Proteomes" id="UP001359559"/>
    </source>
</evidence>
<reference evidence="6 7" key="1">
    <citation type="submission" date="2024-01" db="EMBL/GenBank/DDBJ databases">
        <title>The genomes of 5 underutilized Papilionoideae crops provide insights into root nodulation and disease resistance.</title>
        <authorList>
            <person name="Yuan L."/>
        </authorList>
    </citation>
    <scope>NUCLEOTIDE SEQUENCE [LARGE SCALE GENOMIC DNA]</scope>
    <source>
        <strain evidence="6">LY-2023</strain>
        <tissue evidence="6">Leaf</tissue>
    </source>
</reference>
<feature type="domain" description="Dehydrogenase E1 component" evidence="5">
    <location>
        <begin position="181"/>
        <end position="264"/>
    </location>
</feature>
<dbReference type="InterPro" id="IPR001017">
    <property type="entry name" value="DH_E1"/>
</dbReference>
<dbReference type="GO" id="GO:0004739">
    <property type="term" value="F:pyruvate dehydrogenase (acetyl-transferring) activity"/>
    <property type="evidence" value="ECO:0007669"/>
    <property type="project" value="TreeGrafter"/>
</dbReference>
<evidence type="ECO:0000256" key="1">
    <source>
        <dbReference type="ARBA" id="ARBA00001964"/>
    </source>
</evidence>
<dbReference type="SUPFAM" id="SSF52518">
    <property type="entry name" value="Thiamin diphosphate-binding fold (THDP-binding)"/>
    <property type="match status" value="1"/>
</dbReference>
<feature type="compositionally biased region" description="Basic and acidic residues" evidence="4">
    <location>
        <begin position="295"/>
        <end position="316"/>
    </location>
</feature>
<proteinExistence type="predicted"/>
<accession>A0AAN9PYR2</accession>
<evidence type="ECO:0000259" key="5">
    <source>
        <dbReference type="Pfam" id="PF00676"/>
    </source>
</evidence>
<dbReference type="Pfam" id="PF00676">
    <property type="entry name" value="E1_dh"/>
    <property type="match status" value="1"/>
</dbReference>
<dbReference type="InterPro" id="IPR050642">
    <property type="entry name" value="PDH_E1_Alpha_Subunit"/>
</dbReference>
<dbReference type="InterPro" id="IPR029061">
    <property type="entry name" value="THDP-binding"/>
</dbReference>
<keyword evidence="7" id="KW-1185">Reference proteome</keyword>
<dbReference type="Proteomes" id="UP001359559">
    <property type="component" value="Unassembled WGS sequence"/>
</dbReference>
<sequence>MAAGLEEWNWNCKETERRLRWISFQEHQMKLADFTSSVWILLSLVCFLRKTSHLPWVGLISSLDLVDGGIIYVKTATNPVNYSDRNVHGQNKALLYSVLVINKVQHQQAAEQTLNSHGNSGAICGRAGAANSGAIWPLLLTARNAPSGSIIAAIPLSAILPWQFCCWLVVTPACNPRLMTMVDGMDALAVKQACKFAKEFALRNGPIILEMDTYRYHGHSMSDPGSTYRTRDEISGVRQERDPIERIRKLLLSHEIATEKELKGGVRRCEMLILLKKKQKKSREMERRKAFRPSGSREDKPLEQSVDMEKEARKQVDEAIAKAKESQMPEPSDLFTNVYVKGFGVEACGADRQGVRATLS</sequence>
<keyword evidence="2" id="KW-0560">Oxidoreductase</keyword>
<gene>
    <name evidence="6" type="ORF">RJT34_01922</name>
</gene>
<organism evidence="6 7">
    <name type="scientific">Clitoria ternatea</name>
    <name type="common">Butterfly pea</name>
    <dbReference type="NCBI Taxonomy" id="43366"/>
    <lineage>
        <taxon>Eukaryota</taxon>
        <taxon>Viridiplantae</taxon>
        <taxon>Streptophyta</taxon>
        <taxon>Embryophyta</taxon>
        <taxon>Tracheophyta</taxon>
        <taxon>Spermatophyta</taxon>
        <taxon>Magnoliopsida</taxon>
        <taxon>eudicotyledons</taxon>
        <taxon>Gunneridae</taxon>
        <taxon>Pentapetalae</taxon>
        <taxon>rosids</taxon>
        <taxon>fabids</taxon>
        <taxon>Fabales</taxon>
        <taxon>Fabaceae</taxon>
        <taxon>Papilionoideae</taxon>
        <taxon>50 kb inversion clade</taxon>
        <taxon>NPAAA clade</taxon>
        <taxon>indigoferoid/millettioid clade</taxon>
        <taxon>Phaseoleae</taxon>
        <taxon>Clitoria</taxon>
    </lineage>
</organism>
<dbReference type="GO" id="GO:0006086">
    <property type="term" value="P:pyruvate decarboxylation to acetyl-CoA"/>
    <property type="evidence" value="ECO:0007669"/>
    <property type="project" value="TreeGrafter"/>
</dbReference>
<evidence type="ECO:0000313" key="6">
    <source>
        <dbReference type="EMBL" id="KAK7317570.1"/>
    </source>
</evidence>
<evidence type="ECO:0000256" key="3">
    <source>
        <dbReference type="ARBA" id="ARBA00023052"/>
    </source>
</evidence>
<comment type="cofactor">
    <cofactor evidence="1">
        <name>thiamine diphosphate</name>
        <dbReference type="ChEBI" id="CHEBI:58937"/>
    </cofactor>
</comment>
<feature type="region of interest" description="Disordered" evidence="4">
    <location>
        <begin position="220"/>
        <end position="239"/>
    </location>
</feature>
<dbReference type="Gene3D" id="3.40.50.970">
    <property type="match status" value="1"/>
</dbReference>
<protein>
    <recommendedName>
        <fullName evidence="5">Dehydrogenase E1 component domain-containing protein</fullName>
    </recommendedName>
</protein>
<dbReference type="EMBL" id="JAYKXN010000001">
    <property type="protein sequence ID" value="KAK7317570.1"/>
    <property type="molecule type" value="Genomic_DNA"/>
</dbReference>
<dbReference type="PANTHER" id="PTHR11516:SF60">
    <property type="entry name" value="PYRUVATE DEHYDROGENASE E1 COMPONENT SUBUNIT ALPHA"/>
    <property type="match status" value="1"/>
</dbReference>
<evidence type="ECO:0000256" key="4">
    <source>
        <dbReference type="SAM" id="MobiDB-lite"/>
    </source>
</evidence>
<comment type="caution">
    <text evidence="6">The sequence shown here is derived from an EMBL/GenBank/DDBJ whole genome shotgun (WGS) entry which is preliminary data.</text>
</comment>
<feature type="region of interest" description="Disordered" evidence="4">
    <location>
        <begin position="283"/>
        <end position="316"/>
    </location>
</feature>